<sequence>MHHLTVGAYMLQHNRYADGHERGVVEFVLRHLDRTPDERIKREIRRRVDGTQRVARRDRDAPPRRPRSGWSSSIADVDLTTADAYRTSVRAWAEAVARDLSRDQSPALRTATE</sequence>
<evidence type="ECO:0000256" key="1">
    <source>
        <dbReference type="SAM" id="MobiDB-lite"/>
    </source>
</evidence>
<feature type="compositionally biased region" description="Basic and acidic residues" evidence="1">
    <location>
        <begin position="45"/>
        <end position="63"/>
    </location>
</feature>
<gene>
    <name evidence="2" type="ORF">MPSYJ_39100</name>
</gene>
<reference evidence="2 3" key="1">
    <citation type="journal article" date="2019" name="Emerg. Microbes Infect.">
        <title>Comprehensive subspecies identification of 175 nontuberculous mycobacteria species based on 7547 genomic profiles.</title>
        <authorList>
            <person name="Matsumoto Y."/>
            <person name="Kinjo T."/>
            <person name="Motooka D."/>
            <person name="Nabeya D."/>
            <person name="Jung N."/>
            <person name="Uechi K."/>
            <person name="Horii T."/>
            <person name="Iida T."/>
            <person name="Fujita J."/>
            <person name="Nakamura S."/>
        </authorList>
    </citation>
    <scope>NUCLEOTIDE SEQUENCE [LARGE SCALE GENOMIC DNA]</scope>
    <source>
        <strain evidence="2 3">JCM 13323</strain>
    </source>
</reference>
<dbReference type="KEGG" id="mpsc:MPSYJ_39100"/>
<evidence type="ECO:0000313" key="3">
    <source>
        <dbReference type="Proteomes" id="UP000466514"/>
    </source>
</evidence>
<dbReference type="Proteomes" id="UP000466514">
    <property type="component" value="Chromosome"/>
</dbReference>
<dbReference type="AlphaFoldDB" id="A0A7I7MGH8"/>
<organism evidence="2 3">
    <name type="scientific">Mycolicibacterium psychrotolerans</name>
    <dbReference type="NCBI Taxonomy" id="216929"/>
    <lineage>
        <taxon>Bacteria</taxon>
        <taxon>Bacillati</taxon>
        <taxon>Actinomycetota</taxon>
        <taxon>Actinomycetes</taxon>
        <taxon>Mycobacteriales</taxon>
        <taxon>Mycobacteriaceae</taxon>
        <taxon>Mycolicibacterium</taxon>
    </lineage>
</organism>
<name>A0A7I7MGH8_9MYCO</name>
<dbReference type="InterPro" id="IPR045990">
    <property type="entry name" value="DUF5946"/>
</dbReference>
<protein>
    <submittedName>
        <fullName evidence="2">Uncharacterized protein</fullName>
    </submittedName>
</protein>
<evidence type="ECO:0000313" key="2">
    <source>
        <dbReference type="EMBL" id="BBX70449.1"/>
    </source>
</evidence>
<dbReference type="EMBL" id="AP022574">
    <property type="protein sequence ID" value="BBX70449.1"/>
    <property type="molecule type" value="Genomic_DNA"/>
</dbReference>
<keyword evidence="3" id="KW-1185">Reference proteome</keyword>
<proteinExistence type="predicted"/>
<feature type="region of interest" description="Disordered" evidence="1">
    <location>
        <begin position="45"/>
        <end position="73"/>
    </location>
</feature>
<dbReference type="Pfam" id="PF19371">
    <property type="entry name" value="DUF5946"/>
    <property type="match status" value="1"/>
</dbReference>
<accession>A0A7I7MGH8</accession>